<feature type="region of interest" description="Disordered" evidence="1">
    <location>
        <begin position="1"/>
        <end position="34"/>
    </location>
</feature>
<dbReference type="GO" id="GO:0032259">
    <property type="term" value="P:methylation"/>
    <property type="evidence" value="ECO:0007669"/>
    <property type="project" value="UniProtKB-KW"/>
</dbReference>
<keyword evidence="2" id="KW-0489">Methyltransferase</keyword>
<dbReference type="OrthoDB" id="413520at2759"/>
<accession>A0A7J6W709</accession>
<proteinExistence type="predicted"/>
<evidence type="ECO:0000313" key="2">
    <source>
        <dbReference type="EMBL" id="KAF5192687.1"/>
    </source>
</evidence>
<protein>
    <submittedName>
        <fullName evidence="2">Methyltransferase family protein</fullName>
    </submittedName>
</protein>
<gene>
    <name evidence="2" type="ORF">FRX31_017730</name>
</gene>
<keyword evidence="2" id="KW-0808">Transferase</keyword>
<keyword evidence="3" id="KW-1185">Reference proteome</keyword>
<dbReference type="EMBL" id="JABWDY010021039">
    <property type="protein sequence ID" value="KAF5192687.1"/>
    <property type="molecule type" value="Genomic_DNA"/>
</dbReference>
<reference evidence="2 3" key="1">
    <citation type="submission" date="2020-06" db="EMBL/GenBank/DDBJ databases">
        <title>Transcriptomic and genomic resources for Thalictrum thalictroides and T. hernandezii: Facilitating candidate gene discovery in an emerging model plant lineage.</title>
        <authorList>
            <person name="Arias T."/>
            <person name="Riano-Pachon D.M."/>
            <person name="Di Stilio V.S."/>
        </authorList>
    </citation>
    <scope>NUCLEOTIDE SEQUENCE [LARGE SCALE GENOMIC DNA]</scope>
    <source>
        <strain evidence="3">cv. WT478/WT964</strain>
        <tissue evidence="2">Leaves</tissue>
    </source>
</reference>
<comment type="caution">
    <text evidence="2">The sequence shown here is derived from an EMBL/GenBank/DDBJ whole genome shotgun (WGS) entry which is preliminary data.</text>
</comment>
<sequence length="279" mass="31709">MDIALFSPSSLFTHEDDSSSSSGGEEEKEESQQTYMERYHKFPGMDLLIQEFSFHQLNANLLWPGTFAFAEWILKVHHLMGTTVLTIILFLELLLGNIQASMSVWTAWAVGVGTLISSLSLRNQKEPIIGLSEVEVILYGSFSERQGQARKPIRIVKFISTSKKRNSGESNKGIAYRVLRREEEDGSVSTYLEAFLSEARKLEGLKTQEEENHMGILERGEMYGCLCQKNDSEKVRHEGCSRDMCGCVRRRNSMYIIFSKEGDMWEGGSENARSRIVRL</sequence>
<dbReference type="Proteomes" id="UP000554482">
    <property type="component" value="Unassembled WGS sequence"/>
</dbReference>
<dbReference type="GO" id="GO:0008168">
    <property type="term" value="F:methyltransferase activity"/>
    <property type="evidence" value="ECO:0007669"/>
    <property type="project" value="UniProtKB-KW"/>
</dbReference>
<evidence type="ECO:0000256" key="1">
    <source>
        <dbReference type="SAM" id="MobiDB-lite"/>
    </source>
</evidence>
<dbReference type="AlphaFoldDB" id="A0A7J6W709"/>
<evidence type="ECO:0000313" key="3">
    <source>
        <dbReference type="Proteomes" id="UP000554482"/>
    </source>
</evidence>
<organism evidence="2 3">
    <name type="scientific">Thalictrum thalictroides</name>
    <name type="common">Rue-anemone</name>
    <name type="synonym">Anemone thalictroides</name>
    <dbReference type="NCBI Taxonomy" id="46969"/>
    <lineage>
        <taxon>Eukaryota</taxon>
        <taxon>Viridiplantae</taxon>
        <taxon>Streptophyta</taxon>
        <taxon>Embryophyta</taxon>
        <taxon>Tracheophyta</taxon>
        <taxon>Spermatophyta</taxon>
        <taxon>Magnoliopsida</taxon>
        <taxon>Ranunculales</taxon>
        <taxon>Ranunculaceae</taxon>
        <taxon>Thalictroideae</taxon>
        <taxon>Thalictrum</taxon>
    </lineage>
</organism>
<name>A0A7J6W709_THATH</name>